<dbReference type="Proteomes" id="UP000008068">
    <property type="component" value="Unassembled WGS sequence"/>
</dbReference>
<feature type="region of interest" description="Disordered" evidence="2">
    <location>
        <begin position="303"/>
        <end position="332"/>
    </location>
</feature>
<gene>
    <name evidence="3" type="ORF">CAEBREN_18392</name>
</gene>
<dbReference type="InParanoid" id="G0NKW9"/>
<proteinExistence type="predicted"/>
<evidence type="ECO:0000313" key="4">
    <source>
        <dbReference type="Proteomes" id="UP000008068"/>
    </source>
</evidence>
<feature type="compositionally biased region" description="Basic and acidic residues" evidence="2">
    <location>
        <begin position="227"/>
        <end position="253"/>
    </location>
</feature>
<keyword evidence="1" id="KW-0175">Coiled coil</keyword>
<feature type="coiled-coil region" evidence="1">
    <location>
        <begin position="162"/>
        <end position="222"/>
    </location>
</feature>
<evidence type="ECO:0000256" key="2">
    <source>
        <dbReference type="SAM" id="MobiDB-lite"/>
    </source>
</evidence>
<name>G0NKW9_CAEBE</name>
<dbReference type="AlphaFoldDB" id="G0NKW9"/>
<accession>G0NKW9</accession>
<organism evidence="4">
    <name type="scientific">Caenorhabditis brenneri</name>
    <name type="common">Nematode worm</name>
    <dbReference type="NCBI Taxonomy" id="135651"/>
    <lineage>
        <taxon>Eukaryota</taxon>
        <taxon>Metazoa</taxon>
        <taxon>Ecdysozoa</taxon>
        <taxon>Nematoda</taxon>
        <taxon>Chromadorea</taxon>
        <taxon>Rhabditida</taxon>
        <taxon>Rhabditina</taxon>
        <taxon>Rhabditomorpha</taxon>
        <taxon>Rhabditoidea</taxon>
        <taxon>Rhabditidae</taxon>
        <taxon>Peloderinae</taxon>
        <taxon>Caenorhabditis</taxon>
    </lineage>
</organism>
<dbReference type="EMBL" id="GL379902">
    <property type="protein sequence ID" value="EGT33098.1"/>
    <property type="molecule type" value="Genomic_DNA"/>
</dbReference>
<keyword evidence="4" id="KW-1185">Reference proteome</keyword>
<protein>
    <submittedName>
        <fullName evidence="3">Uncharacterized protein</fullName>
    </submittedName>
</protein>
<evidence type="ECO:0000313" key="3">
    <source>
        <dbReference type="EMBL" id="EGT33098.1"/>
    </source>
</evidence>
<reference evidence="4" key="1">
    <citation type="submission" date="2011-07" db="EMBL/GenBank/DDBJ databases">
        <authorList>
            <consortium name="Caenorhabditis brenneri Sequencing and Analysis Consortium"/>
            <person name="Wilson R.K."/>
        </authorList>
    </citation>
    <scope>NUCLEOTIDE SEQUENCE [LARGE SCALE GENOMIC DNA]</scope>
    <source>
        <strain evidence="4">PB2801</strain>
    </source>
</reference>
<sequence length="568" mass="64987">MSSITNANSIAEPTFISTGPEFLAGIMKDWMDLRNESAVNQALLLKGQVGISANGQLLVGTLEIGYNANWTYGPPNAQKSVKDHYETKVLKPLSHIEWPLVWTREEPARRFPSEIVEIRNLEETRQAIKACRARQSQKAKSQTPTVNLEKKKGELAEVDKKSIDLAKRIEERNEKMKKEEEERMAKKTERRKIEENARKIEKEAHQRAIKEAKEALHNATMAKFAAEDAERKAYEKPTLDRSTRKSCARENKKQHSPASVAEDHAGSKLPRIQDNILGEFDMDNTWNQLELWFTHHKIFERGEPELPEAGSHDREIWTNDEEERHERSSVKETDHADVGLFAPFGHISGSQACSLSTRWLPPHTNVNAEEEEQAQLAMFHCIANQLFGGPLPRAVTNDSRDTTLNSVKKMGSKIERMATTTGESITGISPSSNFCANENYNEACEHYLNTPLCHHRLFQNSHGRLKLLFHPKENSQMPQQVRRDNPTGKYLFENDMRKGPRLLMTRKELDEKWASLTEQQKSVWYALAEAVNEERRLQVELGYIVKKAPKLAALRHSSGYYTKNQFKK</sequence>
<evidence type="ECO:0000256" key="1">
    <source>
        <dbReference type="SAM" id="Coils"/>
    </source>
</evidence>
<dbReference type="HOGENOM" id="CLU_479979_0_0_1"/>
<feature type="region of interest" description="Disordered" evidence="2">
    <location>
        <begin position="227"/>
        <end position="267"/>
    </location>
</feature>